<feature type="transmembrane region" description="Helical" evidence="1">
    <location>
        <begin position="80"/>
        <end position="98"/>
    </location>
</feature>
<keyword evidence="1" id="KW-0472">Membrane</keyword>
<comment type="caution">
    <text evidence="2">The sequence shown here is derived from an EMBL/GenBank/DDBJ whole genome shotgun (WGS) entry which is preliminary data.</text>
</comment>
<name>A0A2V2MW87_9EURY</name>
<feature type="transmembrane region" description="Helical" evidence="1">
    <location>
        <begin position="12"/>
        <end position="33"/>
    </location>
</feature>
<accession>A0A2V2MW87</accession>
<gene>
    <name evidence="2" type="ORF">DK846_12425</name>
</gene>
<keyword evidence="1" id="KW-0812">Transmembrane</keyword>
<evidence type="ECO:0000313" key="3">
    <source>
        <dbReference type="Proteomes" id="UP000245657"/>
    </source>
</evidence>
<reference evidence="2 3" key="1">
    <citation type="submission" date="2018-05" db="EMBL/GenBank/DDBJ databases">
        <title>Draft genome of Methanospirillum lacunae Ki8-1.</title>
        <authorList>
            <person name="Dueholm M.S."/>
            <person name="Nielsen P.H."/>
            <person name="Bakmann L.F."/>
            <person name="Otzen D.E."/>
        </authorList>
    </citation>
    <scope>NUCLEOTIDE SEQUENCE [LARGE SCALE GENOMIC DNA]</scope>
    <source>
        <strain evidence="2 3">Ki8-1</strain>
    </source>
</reference>
<evidence type="ECO:0008006" key="4">
    <source>
        <dbReference type="Google" id="ProtNLM"/>
    </source>
</evidence>
<dbReference type="EMBL" id="QGMY01000008">
    <property type="protein sequence ID" value="PWR71649.1"/>
    <property type="molecule type" value="Genomic_DNA"/>
</dbReference>
<keyword evidence="1" id="KW-1133">Transmembrane helix</keyword>
<keyword evidence="3" id="KW-1185">Reference proteome</keyword>
<dbReference type="Proteomes" id="UP000245657">
    <property type="component" value="Unassembled WGS sequence"/>
</dbReference>
<dbReference type="RefSeq" id="WP_109969268.1">
    <property type="nucleotide sequence ID" value="NZ_CP176093.1"/>
</dbReference>
<dbReference type="GeneID" id="97550184"/>
<organism evidence="2 3">
    <name type="scientific">Methanospirillum lacunae</name>
    <dbReference type="NCBI Taxonomy" id="668570"/>
    <lineage>
        <taxon>Archaea</taxon>
        <taxon>Methanobacteriati</taxon>
        <taxon>Methanobacteriota</taxon>
        <taxon>Stenosarchaea group</taxon>
        <taxon>Methanomicrobia</taxon>
        <taxon>Methanomicrobiales</taxon>
        <taxon>Methanospirillaceae</taxon>
        <taxon>Methanospirillum</taxon>
    </lineage>
</organism>
<dbReference type="AlphaFoldDB" id="A0A2V2MW87"/>
<feature type="transmembrane region" description="Helical" evidence="1">
    <location>
        <begin position="53"/>
        <end position="73"/>
    </location>
</feature>
<feature type="transmembrane region" description="Helical" evidence="1">
    <location>
        <begin position="110"/>
        <end position="132"/>
    </location>
</feature>
<evidence type="ECO:0000313" key="2">
    <source>
        <dbReference type="EMBL" id="PWR71649.1"/>
    </source>
</evidence>
<evidence type="ECO:0000256" key="1">
    <source>
        <dbReference type="SAM" id="Phobius"/>
    </source>
</evidence>
<protein>
    <recommendedName>
        <fullName evidence="4">DUF2127 domain-containing protein</fullName>
    </recommendedName>
</protein>
<sequence>MTGKFSLSLIKPLFLALLILNGLIFVASLPALFDPDLALRIHSDLYPESGMLMIFLKSGICFFSGITYLIAAYGYYRRSLHVFAGVQGSVPLFLLYLVELAAWGTFYLPVWIGFTTFGLASLIIMTGSWFSLRTTISERDRHISQSSPS</sequence>
<proteinExistence type="predicted"/>